<name>A0ABP9FFP5_9GAMM</name>
<gene>
    <name evidence="6 7" type="primary">lptC</name>
    <name evidence="7" type="ORF">GCM10023333_39610</name>
</gene>
<dbReference type="EMBL" id="BAABJZ010000105">
    <property type="protein sequence ID" value="GAA4901608.1"/>
    <property type="molecule type" value="Genomic_DNA"/>
</dbReference>
<dbReference type="PANTHER" id="PTHR37481">
    <property type="entry name" value="LIPOPOLYSACCHARIDE EXPORT SYSTEM PROTEIN LPTC"/>
    <property type="match status" value="1"/>
</dbReference>
<dbReference type="PANTHER" id="PTHR37481:SF1">
    <property type="entry name" value="LIPOPOLYSACCHARIDE EXPORT SYSTEM PROTEIN LPTC"/>
    <property type="match status" value="1"/>
</dbReference>
<accession>A0ABP9FFP5</accession>
<evidence type="ECO:0000313" key="8">
    <source>
        <dbReference type="Proteomes" id="UP001499988"/>
    </source>
</evidence>
<comment type="subunit">
    <text evidence="6">Component of the lipopolysaccharide transport and assembly complex. Interacts with LptA and the LptBFG transporter complex.</text>
</comment>
<comment type="function">
    <text evidence="6">Involved in the assembly of lipopolysaccharide (LPS). Required for the translocation of LPS from the inner membrane to the outer membrane. Facilitates the transfer of LPS from the inner membrane to the periplasmic protein LptA. Could be a docking site for LptA.</text>
</comment>
<evidence type="ECO:0000256" key="6">
    <source>
        <dbReference type="HAMAP-Rule" id="MF_01915"/>
    </source>
</evidence>
<dbReference type="NCBIfam" id="TIGR04409">
    <property type="entry name" value="LptC_YrbK"/>
    <property type="match status" value="1"/>
</dbReference>
<dbReference type="InterPro" id="IPR026265">
    <property type="entry name" value="LptC"/>
</dbReference>
<dbReference type="Gene3D" id="2.60.450.10">
    <property type="entry name" value="Lipopolysaccharide (LPS) transport protein A like domain"/>
    <property type="match status" value="1"/>
</dbReference>
<comment type="caution">
    <text evidence="7">The sequence shown here is derived from an EMBL/GenBank/DDBJ whole genome shotgun (WGS) entry which is preliminary data.</text>
</comment>
<evidence type="ECO:0000256" key="2">
    <source>
        <dbReference type="ARBA" id="ARBA00022519"/>
    </source>
</evidence>
<keyword evidence="4 6" id="KW-1133">Transmembrane helix</keyword>
<keyword evidence="3 6" id="KW-0812">Transmembrane</keyword>
<proteinExistence type="inferred from homology"/>
<evidence type="ECO:0000256" key="3">
    <source>
        <dbReference type="ARBA" id="ARBA00022692"/>
    </source>
</evidence>
<keyword evidence="5 6" id="KW-0472">Membrane</keyword>
<reference evidence="8" key="1">
    <citation type="journal article" date="2019" name="Int. J. Syst. Evol. Microbiol.">
        <title>The Global Catalogue of Microorganisms (GCM) 10K type strain sequencing project: providing services to taxonomists for standard genome sequencing and annotation.</title>
        <authorList>
            <consortium name="The Broad Institute Genomics Platform"/>
            <consortium name="The Broad Institute Genome Sequencing Center for Infectious Disease"/>
            <person name="Wu L."/>
            <person name="Ma J."/>
        </authorList>
    </citation>
    <scope>NUCLEOTIDE SEQUENCE [LARGE SCALE GENOMIC DNA]</scope>
    <source>
        <strain evidence="8">JCM 18401</strain>
    </source>
</reference>
<dbReference type="Proteomes" id="UP001499988">
    <property type="component" value="Unassembled WGS sequence"/>
</dbReference>
<dbReference type="Pfam" id="PF06835">
    <property type="entry name" value="LptC"/>
    <property type="match status" value="1"/>
</dbReference>
<comment type="subcellular location">
    <subcellularLocation>
        <location evidence="6">Cell inner membrane</location>
        <topology evidence="6">Single-pass membrane protein</topology>
    </subcellularLocation>
</comment>
<protein>
    <recommendedName>
        <fullName evidence="6">Lipopolysaccharide export system protein LptC</fullName>
    </recommendedName>
</protein>
<dbReference type="HAMAP" id="MF_01915">
    <property type="entry name" value="LPS_assembly_LptC"/>
    <property type="match status" value="1"/>
</dbReference>
<evidence type="ECO:0000256" key="4">
    <source>
        <dbReference type="ARBA" id="ARBA00022989"/>
    </source>
</evidence>
<evidence type="ECO:0000256" key="5">
    <source>
        <dbReference type="ARBA" id="ARBA00023136"/>
    </source>
</evidence>
<evidence type="ECO:0000256" key="1">
    <source>
        <dbReference type="ARBA" id="ARBA00022475"/>
    </source>
</evidence>
<comment type="similarity">
    <text evidence="6">Belongs to the LptC family.</text>
</comment>
<organism evidence="7 8">
    <name type="scientific">Ferrimonas pelagia</name>
    <dbReference type="NCBI Taxonomy" id="1177826"/>
    <lineage>
        <taxon>Bacteria</taxon>
        <taxon>Pseudomonadati</taxon>
        <taxon>Pseudomonadota</taxon>
        <taxon>Gammaproteobacteria</taxon>
        <taxon>Alteromonadales</taxon>
        <taxon>Ferrimonadaceae</taxon>
        <taxon>Ferrimonas</taxon>
    </lineage>
</organism>
<evidence type="ECO:0000313" key="7">
    <source>
        <dbReference type="EMBL" id="GAA4901608.1"/>
    </source>
</evidence>
<dbReference type="RefSeq" id="WP_345337240.1">
    <property type="nucleotide sequence ID" value="NZ_BAABJZ010000105.1"/>
</dbReference>
<keyword evidence="1 6" id="KW-1003">Cell membrane</keyword>
<dbReference type="InterPro" id="IPR052363">
    <property type="entry name" value="LPS_export_LptC"/>
</dbReference>
<keyword evidence="2 6" id="KW-0997">Cell inner membrane</keyword>
<dbReference type="InterPro" id="IPR010664">
    <property type="entry name" value="LipoPS_assembly_LptC-rel"/>
</dbReference>
<dbReference type="PIRSF" id="PIRSF028513">
    <property type="entry name" value="LptC"/>
    <property type="match status" value="1"/>
</dbReference>
<keyword evidence="8" id="KW-1185">Reference proteome</keyword>
<sequence>MKREYWIGLILLALAAGLYWRSVQLEEQAPAFDASSEPDFVARALRTRSYDANGRLAAEIAADSMQHYQQEALTEFDQPIYLIYPEDQPGVWKVQATSGRLQQNRYLLLQQQVVITAIEPEEPLRTIHTDHLTLDLETMVMTSDAPIRAEGELFTLNATGLWADLNHNKIELQHDVNATYQVQ</sequence>